<evidence type="ECO:0000313" key="3">
    <source>
        <dbReference type="Proteomes" id="UP001626550"/>
    </source>
</evidence>
<accession>A0ABD2PUC5</accession>
<evidence type="ECO:0000313" key="2">
    <source>
        <dbReference type="EMBL" id="KAL3311045.1"/>
    </source>
</evidence>
<proteinExistence type="predicted"/>
<name>A0ABD2PUC5_9PLAT</name>
<feature type="compositionally biased region" description="Basic and acidic residues" evidence="1">
    <location>
        <begin position="140"/>
        <end position="152"/>
    </location>
</feature>
<feature type="non-terminal residue" evidence="2">
    <location>
        <position position="1"/>
    </location>
</feature>
<dbReference type="Proteomes" id="UP001626550">
    <property type="component" value="Unassembled WGS sequence"/>
</dbReference>
<reference evidence="2 3" key="1">
    <citation type="submission" date="2024-11" db="EMBL/GenBank/DDBJ databases">
        <title>Adaptive evolution of stress response genes in parasites aligns with host niche diversity.</title>
        <authorList>
            <person name="Hahn C."/>
            <person name="Resl P."/>
        </authorList>
    </citation>
    <scope>NUCLEOTIDE SEQUENCE [LARGE SCALE GENOMIC DNA]</scope>
    <source>
        <strain evidence="2">EGGRZ-B1_66</strain>
        <tissue evidence="2">Body</tissue>
    </source>
</reference>
<comment type="caution">
    <text evidence="2">The sequence shown here is derived from an EMBL/GenBank/DDBJ whole genome shotgun (WGS) entry which is preliminary data.</text>
</comment>
<keyword evidence="3" id="KW-1185">Reference proteome</keyword>
<organism evidence="2 3">
    <name type="scientific">Cichlidogyrus casuarinus</name>
    <dbReference type="NCBI Taxonomy" id="1844966"/>
    <lineage>
        <taxon>Eukaryota</taxon>
        <taxon>Metazoa</taxon>
        <taxon>Spiralia</taxon>
        <taxon>Lophotrochozoa</taxon>
        <taxon>Platyhelminthes</taxon>
        <taxon>Monogenea</taxon>
        <taxon>Monopisthocotylea</taxon>
        <taxon>Dactylogyridea</taxon>
        <taxon>Ancyrocephalidae</taxon>
        <taxon>Cichlidogyrus</taxon>
    </lineage>
</organism>
<feature type="compositionally biased region" description="Basic and acidic residues" evidence="1">
    <location>
        <begin position="70"/>
        <end position="85"/>
    </location>
</feature>
<feature type="region of interest" description="Disordered" evidence="1">
    <location>
        <begin position="62"/>
        <end position="152"/>
    </location>
</feature>
<evidence type="ECO:0000256" key="1">
    <source>
        <dbReference type="SAM" id="MobiDB-lite"/>
    </source>
</evidence>
<keyword evidence="2" id="KW-0675">Receptor</keyword>
<sequence length="152" mass="16697">AQSDQLNAASGNARIKEEIEHLRSLTNENQKALMSIVKAVAQMQDQVLLLNSNMEQWIIAQASGQQIRSVRIEERRPFNRSREESSGGVSQRKRSHDVTGVAAAPTSGLQGGSLAGQSQSPTESAPHHAPSRRGLNKRFGGNEKERDFVKRI</sequence>
<protein>
    <submittedName>
        <fullName evidence="2">Short transient receptor putative channel 7</fullName>
    </submittedName>
</protein>
<dbReference type="EMBL" id="JBJKFK010002477">
    <property type="protein sequence ID" value="KAL3311045.1"/>
    <property type="molecule type" value="Genomic_DNA"/>
</dbReference>
<gene>
    <name evidence="2" type="primary">TRPC7_2</name>
    <name evidence="2" type="ORF">Ciccas_010377</name>
</gene>
<dbReference type="AlphaFoldDB" id="A0ABD2PUC5"/>